<comment type="caution">
    <text evidence="2">The sequence shown here is derived from an EMBL/GenBank/DDBJ whole genome shotgun (WGS) entry which is preliminary data.</text>
</comment>
<dbReference type="InterPro" id="IPR029058">
    <property type="entry name" value="AB_hydrolase_fold"/>
</dbReference>
<evidence type="ECO:0000259" key="1">
    <source>
        <dbReference type="Pfam" id="PF12697"/>
    </source>
</evidence>
<dbReference type="Proteomes" id="UP000249061">
    <property type="component" value="Unassembled WGS sequence"/>
</dbReference>
<reference evidence="2 3" key="1">
    <citation type="submission" date="2017-08" db="EMBL/GenBank/DDBJ databases">
        <title>Infants hospitalized years apart are colonized by the same room-sourced microbial strains.</title>
        <authorList>
            <person name="Brooks B."/>
            <person name="Olm M.R."/>
            <person name="Firek B.A."/>
            <person name="Baker R."/>
            <person name="Thomas B.C."/>
            <person name="Morowitz M.J."/>
            <person name="Banfield J.F."/>
        </authorList>
    </citation>
    <scope>NUCLEOTIDE SEQUENCE [LARGE SCALE GENOMIC DNA]</scope>
    <source>
        <strain evidence="2">S2_003_000_R2_14</strain>
    </source>
</reference>
<gene>
    <name evidence="2" type="ORF">DI536_18630</name>
</gene>
<accession>A0A2W5T818</accession>
<dbReference type="InterPro" id="IPR017208">
    <property type="entry name" value="UCP037442_abhydr"/>
</dbReference>
<dbReference type="GO" id="GO:0016787">
    <property type="term" value="F:hydrolase activity"/>
    <property type="evidence" value="ECO:0007669"/>
    <property type="project" value="UniProtKB-KW"/>
</dbReference>
<proteinExistence type="predicted"/>
<evidence type="ECO:0000313" key="2">
    <source>
        <dbReference type="EMBL" id="PZR11152.1"/>
    </source>
</evidence>
<name>A0A2W5T818_9BACT</name>
<keyword evidence="2" id="KW-0378">Hydrolase</keyword>
<dbReference type="AlphaFoldDB" id="A0A2W5T818"/>
<dbReference type="Pfam" id="PF12697">
    <property type="entry name" value="Abhydrolase_6"/>
    <property type="match status" value="1"/>
</dbReference>
<feature type="domain" description="AB hydrolase-1" evidence="1">
    <location>
        <begin position="32"/>
        <end position="224"/>
    </location>
</feature>
<organism evidence="2 3">
    <name type="scientific">Archangium gephyra</name>
    <dbReference type="NCBI Taxonomy" id="48"/>
    <lineage>
        <taxon>Bacteria</taxon>
        <taxon>Pseudomonadati</taxon>
        <taxon>Myxococcota</taxon>
        <taxon>Myxococcia</taxon>
        <taxon>Myxococcales</taxon>
        <taxon>Cystobacterineae</taxon>
        <taxon>Archangiaceae</taxon>
        <taxon>Archangium</taxon>
    </lineage>
</organism>
<protein>
    <submittedName>
        <fullName evidence="2">Alpha/beta hydrolase</fullName>
    </submittedName>
</protein>
<dbReference type="Gene3D" id="3.40.50.1820">
    <property type="entry name" value="alpha/beta hydrolase"/>
    <property type="match status" value="1"/>
</dbReference>
<sequence length="298" mass="32715">MTPLRLQAVDGYELSLTHFTPSSPARGVVVMAGATGVAQRFYRRFAEALTEHALEVVTIDYRGIGESRPKSLRGFDCHYPDWATRDLPVAVNFATSRGPTVVVGHSFGGHAFGQLPDPNVTLGLYTVATGAAWSGYMPLGERLKVETMWNLIGPPVTTWCGYLPGRAWGGEDMPLGIYADWKRWSAMPQYFFDDARVGMQAAFDRVRVPVMGVTASDDVWAPPKSMKAFLSHYRNAPLTLETQTPAELGVKTIGHMGHFKKHVLPTFVPRVVAFVEQRLSSPTSSVAQPASQSMQSRS</sequence>
<dbReference type="EMBL" id="QFQP01000015">
    <property type="protein sequence ID" value="PZR11152.1"/>
    <property type="molecule type" value="Genomic_DNA"/>
</dbReference>
<dbReference type="InterPro" id="IPR000073">
    <property type="entry name" value="AB_hydrolase_1"/>
</dbReference>
<evidence type="ECO:0000313" key="3">
    <source>
        <dbReference type="Proteomes" id="UP000249061"/>
    </source>
</evidence>
<dbReference type="PIRSF" id="PIRSF037442">
    <property type="entry name" value="UCP037442_abhydr"/>
    <property type="match status" value="1"/>
</dbReference>
<dbReference type="SUPFAM" id="SSF53474">
    <property type="entry name" value="alpha/beta-Hydrolases"/>
    <property type="match status" value="1"/>
</dbReference>